<reference evidence="2" key="1">
    <citation type="journal article" date="2012" name="Nat. Biotechnol.">
        <title>Reference genome sequence of the model plant Setaria.</title>
        <authorList>
            <person name="Bennetzen J.L."/>
            <person name="Schmutz J."/>
            <person name="Wang H."/>
            <person name="Percifield R."/>
            <person name="Hawkins J."/>
            <person name="Pontaroli A.C."/>
            <person name="Estep M."/>
            <person name="Feng L."/>
            <person name="Vaughn J.N."/>
            <person name="Grimwood J."/>
            <person name="Jenkins J."/>
            <person name="Barry K."/>
            <person name="Lindquist E."/>
            <person name="Hellsten U."/>
            <person name="Deshpande S."/>
            <person name="Wang X."/>
            <person name="Wu X."/>
            <person name="Mitros T."/>
            <person name="Triplett J."/>
            <person name="Yang X."/>
            <person name="Ye C.Y."/>
            <person name="Mauro-Herrera M."/>
            <person name="Wang L."/>
            <person name="Li P."/>
            <person name="Sharma M."/>
            <person name="Sharma R."/>
            <person name="Ronald P.C."/>
            <person name="Panaud O."/>
            <person name="Kellogg E.A."/>
            <person name="Brutnell T.P."/>
            <person name="Doust A.N."/>
            <person name="Tuskan G.A."/>
            <person name="Rokhsar D."/>
            <person name="Devos K.M."/>
        </authorList>
    </citation>
    <scope>NUCLEOTIDE SEQUENCE [LARGE SCALE GENOMIC DNA]</scope>
    <source>
        <strain evidence="2">cv. Yugu1</strain>
    </source>
</reference>
<name>K3YFN0_SETIT</name>
<dbReference type="InParanoid" id="K3YFN0"/>
<evidence type="ECO:0000313" key="1">
    <source>
        <dbReference type="EnsemblPlants" id="KQK96648"/>
    </source>
</evidence>
<protein>
    <submittedName>
        <fullName evidence="1">Uncharacterized protein</fullName>
    </submittedName>
</protein>
<dbReference type="Proteomes" id="UP000004995">
    <property type="component" value="Unassembled WGS sequence"/>
</dbReference>
<organism evidence="1 2">
    <name type="scientific">Setaria italica</name>
    <name type="common">Foxtail millet</name>
    <name type="synonym">Panicum italicum</name>
    <dbReference type="NCBI Taxonomy" id="4555"/>
    <lineage>
        <taxon>Eukaryota</taxon>
        <taxon>Viridiplantae</taxon>
        <taxon>Streptophyta</taxon>
        <taxon>Embryophyta</taxon>
        <taxon>Tracheophyta</taxon>
        <taxon>Spermatophyta</taxon>
        <taxon>Magnoliopsida</taxon>
        <taxon>Liliopsida</taxon>
        <taxon>Poales</taxon>
        <taxon>Poaceae</taxon>
        <taxon>PACMAD clade</taxon>
        <taxon>Panicoideae</taxon>
        <taxon>Panicodae</taxon>
        <taxon>Paniceae</taxon>
        <taxon>Cenchrinae</taxon>
        <taxon>Setaria</taxon>
    </lineage>
</organism>
<dbReference type="AlphaFoldDB" id="K3YFN0"/>
<dbReference type="EMBL" id="AGNK02004221">
    <property type="status" value="NOT_ANNOTATED_CDS"/>
    <property type="molecule type" value="Genomic_DNA"/>
</dbReference>
<dbReference type="HOGENOM" id="CLU_2982710_0_0_1"/>
<keyword evidence="2" id="KW-1185">Reference proteome</keyword>
<proteinExistence type="predicted"/>
<evidence type="ECO:0000313" key="2">
    <source>
        <dbReference type="Proteomes" id="UP000004995"/>
    </source>
</evidence>
<dbReference type="Gramene" id="KQK96648">
    <property type="protein sequence ID" value="KQK96648"/>
    <property type="gene ID" value="SETIT_013048mg"/>
</dbReference>
<sequence>MPAARSGGPAFALCLGYQDKFKCDVYMQVDAHIVNEQFPLVDGKMSLNSRGTPVCMTV</sequence>
<dbReference type="EnsemblPlants" id="KQK96648">
    <property type="protein sequence ID" value="KQK96648"/>
    <property type="gene ID" value="SETIT_013048mg"/>
</dbReference>
<accession>K3YFN0</accession>
<reference evidence="1" key="2">
    <citation type="submission" date="2018-08" db="UniProtKB">
        <authorList>
            <consortium name="EnsemblPlants"/>
        </authorList>
    </citation>
    <scope>IDENTIFICATION</scope>
    <source>
        <strain evidence="1">Yugu1</strain>
    </source>
</reference>